<feature type="region of interest" description="Disordered" evidence="1">
    <location>
        <begin position="121"/>
        <end position="141"/>
    </location>
</feature>
<dbReference type="AlphaFoldDB" id="A0A3S1ALR6"/>
<dbReference type="Proteomes" id="UP000271624">
    <property type="component" value="Unassembled WGS sequence"/>
</dbReference>
<comment type="caution">
    <text evidence="2">The sequence shown here is derived from an EMBL/GenBank/DDBJ whole genome shotgun (WGS) entry which is preliminary data.</text>
</comment>
<name>A0A3S1ALR6_9CYAN</name>
<dbReference type="OrthoDB" id="512624at2"/>
<accession>A0A3S1ALR6</accession>
<evidence type="ECO:0000313" key="3">
    <source>
        <dbReference type="Proteomes" id="UP000271624"/>
    </source>
</evidence>
<keyword evidence="3" id="KW-1185">Reference proteome</keyword>
<gene>
    <name evidence="2" type="ORF">DSM106972_049530</name>
</gene>
<dbReference type="RefSeq" id="WP_127083286.1">
    <property type="nucleotide sequence ID" value="NZ_RSCL01000012.1"/>
</dbReference>
<feature type="compositionally biased region" description="Basic and acidic residues" evidence="1">
    <location>
        <begin position="121"/>
        <end position="135"/>
    </location>
</feature>
<dbReference type="EMBL" id="RSCL01000012">
    <property type="protein sequence ID" value="RUT04039.1"/>
    <property type="molecule type" value="Genomic_DNA"/>
</dbReference>
<proteinExistence type="predicted"/>
<sequence length="318" mass="36266">MSYQFKSLYSTDSALNYDVTTSDDNQYMGRLYILTAENPVLQNLGIEKEWFLAHESGEFMICGHINNVGEWSLSSYRSLEPSLEYTTKSQIFDQVFSHEYVQEVLHSQKVIQSSEFLDDRKRLNDNNDASDDTKETVNSTTSTQLSISIPNLEMLGEIILRSSQDDLLTLQSEEVDMYQIYQSFEQEALVMTDIITNEIMSTLQLERTELLEIEQAIIDKIIEEYQTHDTSDFLLHPTGKVTIHVEEDYFVLSDSVDGHTILAATFDGEVMEELKQADAIEFTSLLQSHEIEVSTLLSSQSHSQTENANLQKGIDYGT</sequence>
<organism evidence="2 3">
    <name type="scientific">Dulcicalothrix desertica PCC 7102</name>
    <dbReference type="NCBI Taxonomy" id="232991"/>
    <lineage>
        <taxon>Bacteria</taxon>
        <taxon>Bacillati</taxon>
        <taxon>Cyanobacteriota</taxon>
        <taxon>Cyanophyceae</taxon>
        <taxon>Nostocales</taxon>
        <taxon>Calotrichaceae</taxon>
        <taxon>Dulcicalothrix</taxon>
    </lineage>
</organism>
<reference evidence="2" key="2">
    <citation type="journal article" date="2019" name="Genome Biol. Evol.">
        <title>Day and night: Metabolic profiles and evolutionary relationships of six axenic non-marine cyanobacteria.</title>
        <authorList>
            <person name="Will S.E."/>
            <person name="Henke P."/>
            <person name="Boedeker C."/>
            <person name="Huang S."/>
            <person name="Brinkmann H."/>
            <person name="Rohde M."/>
            <person name="Jarek M."/>
            <person name="Friedl T."/>
            <person name="Seufert S."/>
            <person name="Schumacher M."/>
            <person name="Overmann J."/>
            <person name="Neumann-Schaal M."/>
            <person name="Petersen J."/>
        </authorList>
    </citation>
    <scope>NUCLEOTIDE SEQUENCE [LARGE SCALE GENOMIC DNA]</scope>
    <source>
        <strain evidence="2">PCC 7102</strain>
    </source>
</reference>
<protein>
    <submittedName>
        <fullName evidence="2">Uncharacterized protein</fullName>
    </submittedName>
</protein>
<evidence type="ECO:0000256" key="1">
    <source>
        <dbReference type="SAM" id="MobiDB-lite"/>
    </source>
</evidence>
<evidence type="ECO:0000313" key="2">
    <source>
        <dbReference type="EMBL" id="RUT04039.1"/>
    </source>
</evidence>
<reference evidence="2" key="1">
    <citation type="submission" date="2018-12" db="EMBL/GenBank/DDBJ databases">
        <authorList>
            <person name="Will S."/>
            <person name="Neumann-Schaal M."/>
            <person name="Henke P."/>
        </authorList>
    </citation>
    <scope>NUCLEOTIDE SEQUENCE</scope>
    <source>
        <strain evidence="2">PCC 7102</strain>
    </source>
</reference>